<feature type="domain" description="Glycosyl hydrolase family 31 C-terminal" evidence="13">
    <location>
        <begin position="672"/>
        <end position="757"/>
    </location>
</feature>
<keyword evidence="8 10" id="KW-0326">Glycosidase</keyword>
<dbReference type="CDD" id="cd14752">
    <property type="entry name" value="GH31_N"/>
    <property type="match status" value="1"/>
</dbReference>
<dbReference type="InterPro" id="IPR048395">
    <property type="entry name" value="Glyco_hydro_31_C"/>
</dbReference>
<dbReference type="InterPro" id="IPR000322">
    <property type="entry name" value="Glyco_hydro_31_TIM"/>
</dbReference>
<proteinExistence type="inferred from homology"/>
<evidence type="ECO:0000256" key="7">
    <source>
        <dbReference type="ARBA" id="ARBA00023180"/>
    </source>
</evidence>
<dbReference type="InterPro" id="IPR017853">
    <property type="entry name" value="GH"/>
</dbReference>
<comment type="similarity">
    <text evidence="3 10">Belongs to the glycosyl hydrolase 31 family.</text>
</comment>
<dbReference type="PANTHER" id="PTHR22762">
    <property type="entry name" value="ALPHA-GLUCOSIDASE"/>
    <property type="match status" value="1"/>
</dbReference>
<dbReference type="Gene3D" id="3.20.20.80">
    <property type="entry name" value="Glycosidases"/>
    <property type="match status" value="1"/>
</dbReference>
<dbReference type="FunFam" id="3.20.20.80:FF:000046">
    <property type="entry name" value="Glucosidase alpha, neutral C"/>
    <property type="match status" value="1"/>
</dbReference>
<keyword evidence="4" id="KW-0732">Signal</keyword>
<evidence type="ECO:0000256" key="3">
    <source>
        <dbReference type="ARBA" id="ARBA00007806"/>
    </source>
</evidence>
<dbReference type="Pfam" id="PF21365">
    <property type="entry name" value="Glyco_hydro_31_3rd"/>
    <property type="match status" value="1"/>
</dbReference>
<dbReference type="Gene3D" id="2.60.40.1180">
    <property type="entry name" value="Golgi alpha-mannosidase II"/>
    <property type="match status" value="2"/>
</dbReference>
<evidence type="ECO:0000256" key="9">
    <source>
        <dbReference type="ARBA" id="ARBA00042895"/>
    </source>
</evidence>
<comment type="caution">
    <text evidence="14">The sequence shown here is derived from an EMBL/GenBank/DDBJ whole genome shotgun (WGS) entry which is preliminary data.</text>
</comment>
<comment type="subcellular location">
    <subcellularLocation>
        <location evidence="1">Endoplasmic reticulum</location>
    </subcellularLocation>
</comment>
<dbReference type="PROSITE" id="PS00129">
    <property type="entry name" value="GLYCOSYL_HYDROL_F31_1"/>
    <property type="match status" value="1"/>
</dbReference>
<evidence type="ECO:0000256" key="5">
    <source>
        <dbReference type="ARBA" id="ARBA00022801"/>
    </source>
</evidence>
<dbReference type="GO" id="GO:0006491">
    <property type="term" value="P:N-glycan processing"/>
    <property type="evidence" value="ECO:0007669"/>
    <property type="project" value="TreeGrafter"/>
</dbReference>
<evidence type="ECO:0000256" key="1">
    <source>
        <dbReference type="ARBA" id="ARBA00004240"/>
    </source>
</evidence>
<dbReference type="SUPFAM" id="SSF51445">
    <property type="entry name" value="(Trans)glycosidases"/>
    <property type="match status" value="1"/>
</dbReference>
<dbReference type="FunFam" id="3.20.20.80:FF:000039">
    <property type="entry name" value="Glucosidase, alpha neutral C"/>
    <property type="match status" value="1"/>
</dbReference>
<dbReference type="InterPro" id="IPR011013">
    <property type="entry name" value="Gal_mutarotase_sf_dom"/>
</dbReference>
<feature type="domain" description="Glycoside hydrolase family 31 TIM barrel" evidence="11">
    <location>
        <begin position="324"/>
        <end position="661"/>
    </location>
</feature>
<comment type="pathway">
    <text evidence="2">Glycan metabolism; N-glycan metabolism.</text>
</comment>
<protein>
    <recommendedName>
        <fullName evidence="9">Glucosidase II subunit alpha</fullName>
    </recommendedName>
</protein>
<evidence type="ECO:0000259" key="11">
    <source>
        <dbReference type="Pfam" id="PF01055"/>
    </source>
</evidence>
<dbReference type="AlphaFoldDB" id="A0AAN8PG08"/>
<keyword evidence="6" id="KW-0256">Endoplasmic reticulum</keyword>
<sequence length="889" mass="101988">MEPEKSSFEFLTDKASVSSSVLKSELIDTKYNVKYGFYLYAVEGDIFRLKINELNPVKKRFEVPFVLVSDPILNNLEIVQSTTEKVIVKSGNSVAQIYAKPFRLDIYFKDILVISANARGLLRFEYHRQKPIRAPEQSEEGENAEKVEEVAPIDAEFTLEAGAWEENFKSAHDSKPNGPEAVALDFSFPEAVSAYGLPEHADSFALKSTKNNDPYRLYNLDVFEYELNSKMSLYAAVPIFVAHGPRITAGVFWLNSAETWIDVMSKGDQNMLSSIVNLVSGSNSKPEVDAHFMSESGIIDVFFLLGPMPDDVMKQYASLTGTAPLPQMFSLAYHQCRWNYNDEEDVRNVANKFDELNIPMDTMWLDIEHADNKKWVDTYTYRAMYFTWDPVKFANPTEMMKNLTDKGRKLVAIVDPHIKRDVGYFLHNDAETNGYYVKTPEGKDYEGWCWPGSSSYLDFLNPTVREYYSNRFLLENYKGSTLDTYIWNDMNEPSVFSGPEVTMPKDMIHHGGWEHRHIHNIYGLLHTLGTYNGLLKRSGGKLRPFILTRSAFAGSQRYVAIWTGDNMAEWDHLKATIPMCLSLSIGGLPFCGADVGGFFRNPEPELFSRWYQAGAFQPFFRSHSHIDTKRREPWLMGQPTTDLIRAAIRKRYSYLPFWYTLMYEHETTAALVMRPLWTEFPKEEPVYTTEDEYLLGRSLLVHPVTDKGATSVTVYFPGTNEIWYDADTYETYTDNGNVKIPVDLEKIPVYIRGGSIIPKKERIRRTSSLMKDDPYTLIVALDKQGVAKGTLYIDDEESFEYREGKFTYLNLEFKNNMLTSRNTNINNQYKSKAELERVVIVGLGKVPTKIMLNYSGKSQKLETRLPQENVLVIRKPGVKMTEDWDIKLL</sequence>
<name>A0AAN8PG08_POLSC</name>
<evidence type="ECO:0000256" key="6">
    <source>
        <dbReference type="ARBA" id="ARBA00022824"/>
    </source>
</evidence>
<dbReference type="InterPro" id="IPR013780">
    <property type="entry name" value="Glyco_hydro_b"/>
</dbReference>
<feature type="domain" description="Glycoside hydrolase family 31 N-terminal" evidence="12">
    <location>
        <begin position="39"/>
        <end position="262"/>
    </location>
</feature>
<accession>A0AAN8PG08</accession>
<dbReference type="Pfam" id="PF13802">
    <property type="entry name" value="Gal_mutarotas_2"/>
    <property type="match status" value="1"/>
</dbReference>
<dbReference type="GO" id="GO:0005975">
    <property type="term" value="P:carbohydrate metabolic process"/>
    <property type="evidence" value="ECO:0007669"/>
    <property type="project" value="InterPro"/>
</dbReference>
<evidence type="ECO:0000313" key="14">
    <source>
        <dbReference type="EMBL" id="KAK6622688.1"/>
    </source>
</evidence>
<dbReference type="FunFam" id="2.60.40.1180:FF:000023">
    <property type="entry name" value="neutral alpha-glucosidase AB isoform X2"/>
    <property type="match status" value="1"/>
</dbReference>
<dbReference type="GO" id="GO:0090599">
    <property type="term" value="F:alpha-glucosidase activity"/>
    <property type="evidence" value="ECO:0007669"/>
    <property type="project" value="TreeGrafter"/>
</dbReference>
<organism evidence="14 15">
    <name type="scientific">Polyplax serrata</name>
    <name type="common">Common mouse louse</name>
    <dbReference type="NCBI Taxonomy" id="468196"/>
    <lineage>
        <taxon>Eukaryota</taxon>
        <taxon>Metazoa</taxon>
        <taxon>Ecdysozoa</taxon>
        <taxon>Arthropoda</taxon>
        <taxon>Hexapoda</taxon>
        <taxon>Insecta</taxon>
        <taxon>Pterygota</taxon>
        <taxon>Neoptera</taxon>
        <taxon>Paraneoptera</taxon>
        <taxon>Psocodea</taxon>
        <taxon>Troctomorpha</taxon>
        <taxon>Phthiraptera</taxon>
        <taxon>Anoplura</taxon>
        <taxon>Polyplacidae</taxon>
        <taxon>Polyplax</taxon>
    </lineage>
</organism>
<evidence type="ECO:0000259" key="13">
    <source>
        <dbReference type="Pfam" id="PF21365"/>
    </source>
</evidence>
<evidence type="ECO:0000259" key="12">
    <source>
        <dbReference type="Pfam" id="PF13802"/>
    </source>
</evidence>
<dbReference type="Proteomes" id="UP001372834">
    <property type="component" value="Unassembled WGS sequence"/>
</dbReference>
<keyword evidence="7" id="KW-0325">Glycoprotein</keyword>
<dbReference type="Gene3D" id="2.60.40.1760">
    <property type="entry name" value="glycosyl hydrolase (family 31)"/>
    <property type="match status" value="1"/>
</dbReference>
<evidence type="ECO:0000256" key="2">
    <source>
        <dbReference type="ARBA" id="ARBA00004833"/>
    </source>
</evidence>
<dbReference type="SUPFAM" id="SSF51011">
    <property type="entry name" value="Glycosyl hydrolase domain"/>
    <property type="match status" value="1"/>
</dbReference>
<dbReference type="EMBL" id="JAWJWE010000038">
    <property type="protein sequence ID" value="KAK6622688.1"/>
    <property type="molecule type" value="Genomic_DNA"/>
</dbReference>
<evidence type="ECO:0000256" key="8">
    <source>
        <dbReference type="ARBA" id="ARBA00023295"/>
    </source>
</evidence>
<dbReference type="CDD" id="cd06603">
    <property type="entry name" value="GH31_GANC_GANAB_alpha"/>
    <property type="match status" value="1"/>
</dbReference>
<dbReference type="Pfam" id="PF01055">
    <property type="entry name" value="Glyco_hydro_31_2nd"/>
    <property type="match status" value="1"/>
</dbReference>
<dbReference type="InterPro" id="IPR030458">
    <property type="entry name" value="Glyco_hydro_31_AS"/>
</dbReference>
<evidence type="ECO:0000256" key="4">
    <source>
        <dbReference type="ARBA" id="ARBA00022729"/>
    </source>
</evidence>
<dbReference type="PANTHER" id="PTHR22762:SF54">
    <property type="entry name" value="BCDNA.GH04962"/>
    <property type="match status" value="1"/>
</dbReference>
<keyword evidence="5 10" id="KW-0378">Hydrolase</keyword>
<reference evidence="14 15" key="1">
    <citation type="submission" date="2023-10" db="EMBL/GenBank/DDBJ databases">
        <title>Genomes of two closely related lineages of the louse Polyplax serrata with different host specificities.</title>
        <authorList>
            <person name="Martinu J."/>
            <person name="Tarabai H."/>
            <person name="Stefka J."/>
            <person name="Hypsa V."/>
        </authorList>
    </citation>
    <scope>NUCLEOTIDE SEQUENCE [LARGE SCALE GENOMIC DNA]</scope>
    <source>
        <strain evidence="14">HR10_N</strain>
    </source>
</reference>
<gene>
    <name evidence="14" type="ORF">RUM43_008530</name>
</gene>
<dbReference type="InterPro" id="IPR025887">
    <property type="entry name" value="Glyco_hydro_31_N_dom"/>
</dbReference>
<dbReference type="GO" id="GO:0005783">
    <property type="term" value="C:endoplasmic reticulum"/>
    <property type="evidence" value="ECO:0007669"/>
    <property type="project" value="UniProtKB-SubCell"/>
</dbReference>
<evidence type="ECO:0000313" key="15">
    <source>
        <dbReference type="Proteomes" id="UP001372834"/>
    </source>
</evidence>
<evidence type="ECO:0000256" key="10">
    <source>
        <dbReference type="RuleBase" id="RU361185"/>
    </source>
</evidence>
<dbReference type="GO" id="GO:0030246">
    <property type="term" value="F:carbohydrate binding"/>
    <property type="evidence" value="ECO:0007669"/>
    <property type="project" value="InterPro"/>
</dbReference>
<dbReference type="SUPFAM" id="SSF74650">
    <property type="entry name" value="Galactose mutarotase-like"/>
    <property type="match status" value="1"/>
</dbReference>